<evidence type="ECO:0000313" key="2">
    <source>
        <dbReference type="EMBL" id="MFC3226883.1"/>
    </source>
</evidence>
<organism evidence="2 3">
    <name type="scientific">Marinibaculum pumilum</name>
    <dbReference type="NCBI Taxonomy" id="1766165"/>
    <lineage>
        <taxon>Bacteria</taxon>
        <taxon>Pseudomonadati</taxon>
        <taxon>Pseudomonadota</taxon>
        <taxon>Alphaproteobacteria</taxon>
        <taxon>Rhodospirillales</taxon>
        <taxon>Rhodospirillaceae</taxon>
        <taxon>Marinibaculum</taxon>
    </lineage>
</organism>
<dbReference type="Proteomes" id="UP001595528">
    <property type="component" value="Unassembled WGS sequence"/>
</dbReference>
<gene>
    <name evidence="2" type="ORF">ACFOGJ_06565</name>
</gene>
<name>A0ABV7KWW2_9PROT</name>
<evidence type="ECO:0000313" key="3">
    <source>
        <dbReference type="Proteomes" id="UP001595528"/>
    </source>
</evidence>
<reference evidence="3" key="1">
    <citation type="journal article" date="2019" name="Int. J. Syst. Evol. Microbiol.">
        <title>The Global Catalogue of Microorganisms (GCM) 10K type strain sequencing project: providing services to taxonomists for standard genome sequencing and annotation.</title>
        <authorList>
            <consortium name="The Broad Institute Genomics Platform"/>
            <consortium name="The Broad Institute Genome Sequencing Center for Infectious Disease"/>
            <person name="Wu L."/>
            <person name="Ma J."/>
        </authorList>
    </citation>
    <scope>NUCLEOTIDE SEQUENCE [LARGE SCALE GENOMIC DNA]</scope>
    <source>
        <strain evidence="3">KCTC 42964</strain>
    </source>
</reference>
<sequence>MGQQAWHQNPPKSETKTGDSKTLNISFGLSGCIGQMTETSQYAFNIALYGLGLSLTMGIGQMDQYLNAMVDLAVDGSLNEKNGHHAMKVTGVAAEVNALSKASADLKSGAVGVDSLVIGTFQSKAAIQTKIPGIEING</sequence>
<feature type="compositionally biased region" description="Polar residues" evidence="1">
    <location>
        <begin position="1"/>
        <end position="12"/>
    </location>
</feature>
<feature type="region of interest" description="Disordered" evidence="1">
    <location>
        <begin position="1"/>
        <end position="20"/>
    </location>
</feature>
<evidence type="ECO:0000256" key="1">
    <source>
        <dbReference type="SAM" id="MobiDB-lite"/>
    </source>
</evidence>
<keyword evidence="3" id="KW-1185">Reference proteome</keyword>
<proteinExistence type="predicted"/>
<comment type="caution">
    <text evidence="2">The sequence shown here is derived from an EMBL/GenBank/DDBJ whole genome shotgun (WGS) entry which is preliminary data.</text>
</comment>
<dbReference type="RefSeq" id="WP_379899031.1">
    <property type="nucleotide sequence ID" value="NZ_JBHRTR010000018.1"/>
</dbReference>
<protein>
    <submittedName>
        <fullName evidence="2">Uncharacterized protein</fullName>
    </submittedName>
</protein>
<accession>A0ABV7KWW2</accession>
<dbReference type="EMBL" id="JBHRTR010000018">
    <property type="protein sequence ID" value="MFC3226883.1"/>
    <property type="molecule type" value="Genomic_DNA"/>
</dbReference>